<sequence>MKFWTAEEDVILRANYESVGAIGLLSSLPDRGASAIMQRACRLGLVSGVNRMNAKCEELYPRDGNERRCDMALRHWGAAEPANGGLFWRVA</sequence>
<protein>
    <submittedName>
        <fullName evidence="1">Uncharacterized protein</fullName>
    </submittedName>
</protein>
<proteinExistence type="predicted"/>
<dbReference type="Proteomes" id="UP000315167">
    <property type="component" value="Unassembled WGS sequence"/>
</dbReference>
<accession>A0A562LAY9</accession>
<evidence type="ECO:0000313" key="1">
    <source>
        <dbReference type="EMBL" id="TWI04827.1"/>
    </source>
</evidence>
<name>A0A562LAY9_9GAMM</name>
<dbReference type="RefSeq" id="WP_144898482.1">
    <property type="nucleotide sequence ID" value="NZ_VLKN01000002.1"/>
</dbReference>
<evidence type="ECO:0000313" key="2">
    <source>
        <dbReference type="Proteomes" id="UP000315167"/>
    </source>
</evidence>
<dbReference type="AlphaFoldDB" id="A0A562LAY9"/>
<dbReference type="EMBL" id="VLKN01000002">
    <property type="protein sequence ID" value="TWI04827.1"/>
    <property type="molecule type" value="Genomic_DNA"/>
</dbReference>
<gene>
    <name evidence="1" type="ORF">IP90_00965</name>
</gene>
<comment type="caution">
    <text evidence="1">The sequence shown here is derived from an EMBL/GenBank/DDBJ whole genome shotgun (WGS) entry which is preliminary data.</text>
</comment>
<keyword evidence="2" id="KW-1185">Reference proteome</keyword>
<organism evidence="1 2">
    <name type="scientific">Luteimonas cucumeris</name>
    <dbReference type="NCBI Taxonomy" id="985012"/>
    <lineage>
        <taxon>Bacteria</taxon>
        <taxon>Pseudomonadati</taxon>
        <taxon>Pseudomonadota</taxon>
        <taxon>Gammaproteobacteria</taxon>
        <taxon>Lysobacterales</taxon>
        <taxon>Lysobacteraceae</taxon>
        <taxon>Luteimonas</taxon>
    </lineage>
</organism>
<reference evidence="1 2" key="1">
    <citation type="journal article" date="2015" name="Stand. Genomic Sci.">
        <title>Genomic Encyclopedia of Bacterial and Archaeal Type Strains, Phase III: the genomes of soil and plant-associated and newly described type strains.</title>
        <authorList>
            <person name="Whitman W.B."/>
            <person name="Woyke T."/>
            <person name="Klenk H.P."/>
            <person name="Zhou Y."/>
            <person name="Lilburn T.G."/>
            <person name="Beck B.J."/>
            <person name="De Vos P."/>
            <person name="Vandamme P."/>
            <person name="Eisen J.A."/>
            <person name="Garrity G."/>
            <person name="Hugenholtz P."/>
            <person name="Kyrpides N.C."/>
        </authorList>
    </citation>
    <scope>NUCLEOTIDE SEQUENCE [LARGE SCALE GENOMIC DNA]</scope>
    <source>
        <strain evidence="1 2">CGMCC 1.10821</strain>
    </source>
</reference>